<evidence type="ECO:0000313" key="2">
    <source>
        <dbReference type="EMBL" id="OGY58669.1"/>
    </source>
</evidence>
<feature type="transmembrane region" description="Helical" evidence="1">
    <location>
        <begin position="95"/>
        <end position="115"/>
    </location>
</feature>
<organism evidence="2 3">
    <name type="scientific">Candidatus Colwellbacteria bacterium RIFCSPHIGHO2_12_FULL_44_17</name>
    <dbReference type="NCBI Taxonomy" id="1797689"/>
    <lineage>
        <taxon>Bacteria</taxon>
        <taxon>Candidatus Colwelliibacteriota</taxon>
    </lineage>
</organism>
<accession>A0A1G1Z2J9</accession>
<feature type="transmembrane region" description="Helical" evidence="1">
    <location>
        <begin position="68"/>
        <end position="89"/>
    </location>
</feature>
<dbReference type="AlphaFoldDB" id="A0A1G1Z2J9"/>
<gene>
    <name evidence="2" type="ORF">A3F24_03145</name>
</gene>
<keyword evidence="1" id="KW-0472">Membrane</keyword>
<keyword evidence="1" id="KW-0812">Transmembrane</keyword>
<evidence type="ECO:0000313" key="3">
    <source>
        <dbReference type="Proteomes" id="UP000178515"/>
    </source>
</evidence>
<reference evidence="2 3" key="1">
    <citation type="journal article" date="2016" name="Nat. Commun.">
        <title>Thousands of microbial genomes shed light on interconnected biogeochemical processes in an aquifer system.</title>
        <authorList>
            <person name="Anantharaman K."/>
            <person name="Brown C.T."/>
            <person name="Hug L.A."/>
            <person name="Sharon I."/>
            <person name="Castelle C.J."/>
            <person name="Probst A.J."/>
            <person name="Thomas B.C."/>
            <person name="Singh A."/>
            <person name="Wilkins M.J."/>
            <person name="Karaoz U."/>
            <person name="Brodie E.L."/>
            <person name="Williams K.H."/>
            <person name="Hubbard S.S."/>
            <person name="Banfield J.F."/>
        </authorList>
    </citation>
    <scope>NUCLEOTIDE SEQUENCE [LARGE SCALE GENOMIC DNA]</scope>
</reference>
<keyword evidence="1" id="KW-1133">Transmembrane helix</keyword>
<proteinExistence type="predicted"/>
<comment type="caution">
    <text evidence="2">The sequence shown here is derived from an EMBL/GenBank/DDBJ whole genome shotgun (WGS) entry which is preliminary data.</text>
</comment>
<name>A0A1G1Z2J9_9BACT</name>
<evidence type="ECO:0000256" key="1">
    <source>
        <dbReference type="SAM" id="Phobius"/>
    </source>
</evidence>
<dbReference type="Proteomes" id="UP000178515">
    <property type="component" value="Unassembled WGS sequence"/>
</dbReference>
<dbReference type="STRING" id="1797689.A3F24_03145"/>
<sequence length="125" mass="14079">MGSMNFAIGYCLYRAGYECVVFVKRWYGEGLRTIVQKCIAILERLDQTLALKITAKNLIEPLYKDKTFLGYLLGFVLRAGRIIVSVIIYSGVAAVGSIVCFLWLALPLFIVYQIVINYELTGNLL</sequence>
<protein>
    <submittedName>
        <fullName evidence="2">Uncharacterized protein</fullName>
    </submittedName>
</protein>
<dbReference type="EMBL" id="MHIX01000038">
    <property type="protein sequence ID" value="OGY58669.1"/>
    <property type="molecule type" value="Genomic_DNA"/>
</dbReference>